<sequence length="422" mass="46515">MDPHMRNLTVKPQETLQETLQETVSDAVDVITSKRTRRAAVNTAVLLTGGTALVFVAAIASALFFQNFVPDQVLSVPVYLQYGSSPHPYGVASLTAPWIKSAQDYDVSVTLTLPPSRPNEERGNFMVSLHLLDRDVTPRLLEAAQEFSSRRDRHHYHHAAQGGFGDQGGVVFSSRRPALVPYVDPVVSAASRTLFLFYHVLFPGARTHEVTVRLAERVAFGRAHSLPASAFVELEAGQDLQTYDVRLNFTAQLRGLRWLMHHYRLPTYLVFTFFFWACEVVFMGLIWAIWTSWASSGTSAADKGRDYGTPSESDDTAGAEAEAEREEEEEEEVANSSSDDGVVSTTLKRELGTVKKEEDEEAERDTPLSELPLGGAEADDERDAGPDARPQHGERAASSSYREEGGGQVRRRDSGRQGGGGR</sequence>
<reference evidence="9" key="1">
    <citation type="submission" date="2020-03" db="EMBL/GenBank/DDBJ databases">
        <title>Site-based positive gene gene selection in Geosmithia morbida across the United States reveals a broad range of putative effectors and factors for local host and environmental adapation.</title>
        <authorList>
            <person name="Onufrak A."/>
            <person name="Murdoch R.W."/>
            <person name="Gazis R."/>
            <person name="Huff M."/>
            <person name="Staton M."/>
            <person name="Klingeman W."/>
            <person name="Hadziabdic D."/>
        </authorList>
    </citation>
    <scope>NUCLEOTIDE SEQUENCE</scope>
    <source>
        <strain evidence="9">1262</strain>
    </source>
</reference>
<feature type="transmembrane region" description="Helical" evidence="8">
    <location>
        <begin position="44"/>
        <end position="65"/>
    </location>
</feature>
<evidence type="ECO:0000313" key="10">
    <source>
        <dbReference type="Proteomes" id="UP000749293"/>
    </source>
</evidence>
<name>A0A9P4YUA6_9HYPO</name>
<dbReference type="Pfam" id="PF06775">
    <property type="entry name" value="Seipin"/>
    <property type="match status" value="1"/>
</dbReference>
<evidence type="ECO:0000256" key="3">
    <source>
        <dbReference type="ARBA" id="ARBA00022824"/>
    </source>
</evidence>
<dbReference type="PANTHER" id="PTHR21212:SF0">
    <property type="entry name" value="SEIPIN"/>
    <property type="match status" value="1"/>
</dbReference>
<proteinExistence type="predicted"/>
<keyword evidence="10" id="KW-1185">Reference proteome</keyword>
<evidence type="ECO:0000256" key="6">
    <source>
        <dbReference type="ARBA" id="ARBA00023136"/>
    </source>
</evidence>
<evidence type="ECO:0000313" key="9">
    <source>
        <dbReference type="EMBL" id="KAF4122682.1"/>
    </source>
</evidence>
<dbReference type="GO" id="GO:0006629">
    <property type="term" value="P:lipid metabolic process"/>
    <property type="evidence" value="ECO:0007669"/>
    <property type="project" value="UniProtKB-KW"/>
</dbReference>
<evidence type="ECO:0000256" key="5">
    <source>
        <dbReference type="ARBA" id="ARBA00023098"/>
    </source>
</evidence>
<keyword evidence="3" id="KW-0256">Endoplasmic reticulum</keyword>
<keyword evidence="6 8" id="KW-0472">Membrane</keyword>
<keyword evidence="2 8" id="KW-0812">Transmembrane</keyword>
<dbReference type="CDD" id="cd23995">
    <property type="entry name" value="Seipin_BSCL2_like"/>
    <property type="match status" value="1"/>
</dbReference>
<dbReference type="GO" id="GO:0140042">
    <property type="term" value="P:lipid droplet formation"/>
    <property type="evidence" value="ECO:0007669"/>
    <property type="project" value="UniProtKB-ARBA"/>
</dbReference>
<dbReference type="PANTHER" id="PTHR21212">
    <property type="entry name" value="BERNARDINELLI-SEIP CONGENITAL LIPODYSTROPHY 2 HOMOLOG BSCL2 PROTEIN"/>
    <property type="match status" value="1"/>
</dbReference>
<dbReference type="Proteomes" id="UP000749293">
    <property type="component" value="Unassembled WGS sequence"/>
</dbReference>
<dbReference type="InterPro" id="IPR009617">
    <property type="entry name" value="Seipin"/>
</dbReference>
<dbReference type="GO" id="GO:0005789">
    <property type="term" value="C:endoplasmic reticulum membrane"/>
    <property type="evidence" value="ECO:0007669"/>
    <property type="project" value="UniProtKB-SubCell"/>
</dbReference>
<accession>A0A9P4YUA6</accession>
<comment type="subcellular location">
    <subcellularLocation>
        <location evidence="1">Endoplasmic reticulum membrane</location>
        <topology evidence="1">Multi-pass membrane protein</topology>
    </subcellularLocation>
</comment>
<feature type="transmembrane region" description="Helical" evidence="8">
    <location>
        <begin position="267"/>
        <end position="290"/>
    </location>
</feature>
<dbReference type="EMBL" id="JAANYQ010000008">
    <property type="protein sequence ID" value="KAF4122682.1"/>
    <property type="molecule type" value="Genomic_DNA"/>
</dbReference>
<gene>
    <name evidence="9" type="ORF">GMORB2_6989</name>
</gene>
<feature type="compositionally biased region" description="Basic and acidic residues" evidence="7">
    <location>
        <begin position="347"/>
        <end position="357"/>
    </location>
</feature>
<dbReference type="OrthoDB" id="3990054at2759"/>
<feature type="compositionally biased region" description="Acidic residues" evidence="7">
    <location>
        <begin position="312"/>
        <end position="333"/>
    </location>
</feature>
<evidence type="ECO:0000256" key="7">
    <source>
        <dbReference type="SAM" id="MobiDB-lite"/>
    </source>
</evidence>
<dbReference type="AlphaFoldDB" id="A0A9P4YUA6"/>
<keyword evidence="5" id="KW-0443">Lipid metabolism</keyword>
<comment type="caution">
    <text evidence="9">The sequence shown here is derived from an EMBL/GenBank/DDBJ whole genome shotgun (WGS) entry which is preliminary data.</text>
</comment>
<dbReference type="GeneID" id="55973212"/>
<evidence type="ECO:0000256" key="2">
    <source>
        <dbReference type="ARBA" id="ARBA00022692"/>
    </source>
</evidence>
<evidence type="ECO:0000256" key="4">
    <source>
        <dbReference type="ARBA" id="ARBA00022989"/>
    </source>
</evidence>
<feature type="compositionally biased region" description="Basic and acidic residues" evidence="7">
    <location>
        <begin position="383"/>
        <end position="415"/>
    </location>
</feature>
<protein>
    <submittedName>
        <fullName evidence="9">Variant SH3 domain</fullName>
    </submittedName>
</protein>
<keyword evidence="4 8" id="KW-1133">Transmembrane helix</keyword>
<organism evidence="9 10">
    <name type="scientific">Geosmithia morbida</name>
    <dbReference type="NCBI Taxonomy" id="1094350"/>
    <lineage>
        <taxon>Eukaryota</taxon>
        <taxon>Fungi</taxon>
        <taxon>Dikarya</taxon>
        <taxon>Ascomycota</taxon>
        <taxon>Pezizomycotina</taxon>
        <taxon>Sordariomycetes</taxon>
        <taxon>Hypocreomycetidae</taxon>
        <taxon>Hypocreales</taxon>
        <taxon>Bionectriaceae</taxon>
        <taxon>Geosmithia</taxon>
    </lineage>
</organism>
<feature type="region of interest" description="Disordered" evidence="7">
    <location>
        <begin position="300"/>
        <end position="422"/>
    </location>
</feature>
<evidence type="ECO:0000256" key="8">
    <source>
        <dbReference type="SAM" id="Phobius"/>
    </source>
</evidence>
<evidence type="ECO:0000256" key="1">
    <source>
        <dbReference type="ARBA" id="ARBA00004477"/>
    </source>
</evidence>
<dbReference type="RefSeq" id="XP_035321334.1">
    <property type="nucleotide sequence ID" value="XM_035468954.1"/>
</dbReference>